<feature type="domain" description="Cupin type-2" evidence="4">
    <location>
        <begin position="28"/>
        <end position="95"/>
    </location>
</feature>
<dbReference type="InterPro" id="IPR013096">
    <property type="entry name" value="Cupin_2"/>
</dbReference>
<dbReference type="Gene3D" id="2.60.120.10">
    <property type="entry name" value="Jelly Rolls"/>
    <property type="match status" value="1"/>
</dbReference>
<name>A0A1H2UMU4_9PSEU</name>
<comment type="subcellular location">
    <subcellularLocation>
        <location evidence="1">Endoplasmic reticulum lumen</location>
    </subcellularLocation>
</comment>
<dbReference type="InterPro" id="IPR000526">
    <property type="entry name" value="Auxin-bd"/>
</dbReference>
<keyword evidence="3" id="KW-0927">Auxin signaling pathway</keyword>
<evidence type="ECO:0000313" key="6">
    <source>
        <dbReference type="Proteomes" id="UP000199515"/>
    </source>
</evidence>
<keyword evidence="2" id="KW-0675">Receptor</keyword>
<evidence type="ECO:0000259" key="4">
    <source>
        <dbReference type="Pfam" id="PF07883"/>
    </source>
</evidence>
<dbReference type="STRING" id="589385.SAMN05421504_101937"/>
<dbReference type="GO" id="GO:0009734">
    <property type="term" value="P:auxin-activated signaling pathway"/>
    <property type="evidence" value="ECO:0007669"/>
    <property type="project" value="UniProtKB-KW"/>
</dbReference>
<dbReference type="AlphaFoldDB" id="A0A1H2UMU4"/>
<gene>
    <name evidence="5" type="ORF">SAMN05421504_101937</name>
</gene>
<keyword evidence="6" id="KW-1185">Reference proteome</keyword>
<evidence type="ECO:0000256" key="2">
    <source>
        <dbReference type="ARBA" id="ARBA00023170"/>
    </source>
</evidence>
<dbReference type="Pfam" id="PF07883">
    <property type="entry name" value="Cupin_2"/>
    <property type="match status" value="1"/>
</dbReference>
<dbReference type="GO" id="GO:0010011">
    <property type="term" value="F:auxin binding"/>
    <property type="evidence" value="ECO:0007669"/>
    <property type="project" value="InterPro"/>
</dbReference>
<dbReference type="RefSeq" id="WP_218134593.1">
    <property type="nucleotide sequence ID" value="NZ_FNON01000001.1"/>
</dbReference>
<protein>
    <submittedName>
        <fullName evidence="5">Cupin domain-containing protein</fullName>
    </submittedName>
</protein>
<dbReference type="PANTHER" id="PTHR36440">
    <property type="entry name" value="PUTATIVE (AFU_ORTHOLOGUE AFUA_8G07350)-RELATED"/>
    <property type="match status" value="1"/>
</dbReference>
<dbReference type="SUPFAM" id="SSF51182">
    <property type="entry name" value="RmlC-like cupins"/>
    <property type="match status" value="1"/>
</dbReference>
<sequence length="107" mass="11378">MLIVNQSELPGSQFTGKDHGGVGFSFFLVTANPGDGPKLHQHEYEEVFVVQEGSVTVTIGGESAVAVAGDIAVVPPRTPHKFVNHTDGVAKLVNIHASSEIVTEWLE</sequence>
<evidence type="ECO:0000256" key="3">
    <source>
        <dbReference type="ARBA" id="ARBA00023294"/>
    </source>
</evidence>
<accession>A0A1H2UMU4</accession>
<dbReference type="PRINTS" id="PR00655">
    <property type="entry name" value="AUXINBINDNGP"/>
</dbReference>
<proteinExistence type="predicted"/>
<dbReference type="InterPro" id="IPR014710">
    <property type="entry name" value="RmlC-like_jellyroll"/>
</dbReference>
<reference evidence="5 6" key="1">
    <citation type="submission" date="2016-10" db="EMBL/GenBank/DDBJ databases">
        <authorList>
            <person name="de Groot N.N."/>
        </authorList>
    </citation>
    <scope>NUCLEOTIDE SEQUENCE [LARGE SCALE GENOMIC DNA]</scope>
    <source>
        <strain evidence="5 6">CPCC 202699</strain>
    </source>
</reference>
<dbReference type="InterPro" id="IPR053146">
    <property type="entry name" value="QDO-like"/>
</dbReference>
<dbReference type="EMBL" id="FNON01000001">
    <property type="protein sequence ID" value="SDW57387.1"/>
    <property type="molecule type" value="Genomic_DNA"/>
</dbReference>
<evidence type="ECO:0000256" key="1">
    <source>
        <dbReference type="ARBA" id="ARBA00004319"/>
    </source>
</evidence>
<dbReference type="Proteomes" id="UP000199515">
    <property type="component" value="Unassembled WGS sequence"/>
</dbReference>
<evidence type="ECO:0000313" key="5">
    <source>
        <dbReference type="EMBL" id="SDW57387.1"/>
    </source>
</evidence>
<dbReference type="PANTHER" id="PTHR36440:SF1">
    <property type="entry name" value="PUTATIVE (AFU_ORTHOLOGUE AFUA_8G07350)-RELATED"/>
    <property type="match status" value="1"/>
</dbReference>
<organism evidence="5 6">
    <name type="scientific">Amycolatopsis xylanica</name>
    <dbReference type="NCBI Taxonomy" id="589385"/>
    <lineage>
        <taxon>Bacteria</taxon>
        <taxon>Bacillati</taxon>
        <taxon>Actinomycetota</taxon>
        <taxon>Actinomycetes</taxon>
        <taxon>Pseudonocardiales</taxon>
        <taxon>Pseudonocardiaceae</taxon>
        <taxon>Amycolatopsis</taxon>
    </lineage>
</organism>
<dbReference type="InterPro" id="IPR011051">
    <property type="entry name" value="RmlC_Cupin_sf"/>
</dbReference>